<dbReference type="Proteomes" id="UP000663629">
    <property type="component" value="Chromosome 1"/>
</dbReference>
<reference evidence="15 16" key="1">
    <citation type="submission" date="2021-02" db="EMBL/GenBank/DDBJ databases">
        <title>Paracoccus methylovroum sp.nov., a new methanol and methylamine utilizing methylotrophic denitrifer.</title>
        <authorList>
            <person name="Timsy T."/>
            <person name="Behrendt U."/>
            <person name="Ulrich A."/>
            <person name="Spanner T."/>
            <person name="Foesel B.U."/>
            <person name="Horn M.A."/>
            <person name="Kolb S."/>
        </authorList>
    </citation>
    <scope>NUCLEOTIDE SEQUENCE [LARGE SCALE GENOMIC DNA]</scope>
    <source>
        <strain evidence="15 16">H4-D09</strain>
    </source>
</reference>
<accession>A0ABX7JKG2</accession>
<organism evidence="15 16">
    <name type="scientific">Paracoccus methylovorus</name>
    <dbReference type="NCBI Taxonomy" id="2812658"/>
    <lineage>
        <taxon>Bacteria</taxon>
        <taxon>Pseudomonadati</taxon>
        <taxon>Pseudomonadota</taxon>
        <taxon>Alphaproteobacteria</taxon>
        <taxon>Rhodobacterales</taxon>
        <taxon>Paracoccaceae</taxon>
        <taxon>Paracoccus</taxon>
    </lineage>
</organism>
<keyword evidence="7" id="KW-0663">Pyridoxal phosphate</keyword>
<name>A0ABX7JKG2_9RHOB</name>
<evidence type="ECO:0000256" key="2">
    <source>
        <dbReference type="ARBA" id="ARBA00004948"/>
    </source>
</evidence>
<proteinExistence type="inferred from homology"/>
<dbReference type="RefSeq" id="WP_205295022.1">
    <property type="nucleotide sequence ID" value="NZ_CP070368.1"/>
</dbReference>
<evidence type="ECO:0000256" key="9">
    <source>
        <dbReference type="ARBA" id="ARBA00023004"/>
    </source>
</evidence>
<dbReference type="Pfam" id="PF09084">
    <property type="entry name" value="NMT1"/>
    <property type="match status" value="1"/>
</dbReference>
<evidence type="ECO:0000256" key="1">
    <source>
        <dbReference type="ARBA" id="ARBA00003469"/>
    </source>
</evidence>
<evidence type="ECO:0000256" key="7">
    <source>
        <dbReference type="ARBA" id="ARBA00022898"/>
    </source>
</evidence>
<protein>
    <recommendedName>
        <fullName evidence="10">Thiamine pyrimidine synthase</fullName>
    </recommendedName>
</protein>
<dbReference type="InterPro" id="IPR015168">
    <property type="entry name" value="SsuA/THI5"/>
</dbReference>
<feature type="signal peptide" evidence="13">
    <location>
        <begin position="1"/>
        <end position="25"/>
    </location>
</feature>
<keyword evidence="9" id="KW-0408">Iron</keyword>
<comment type="similarity">
    <text evidence="3">Belongs to the NMT1/THI5 family.</text>
</comment>
<evidence type="ECO:0000256" key="8">
    <source>
        <dbReference type="ARBA" id="ARBA00022977"/>
    </source>
</evidence>
<keyword evidence="5" id="KW-0808">Transferase</keyword>
<evidence type="ECO:0000256" key="10">
    <source>
        <dbReference type="ARBA" id="ARBA00033171"/>
    </source>
</evidence>
<feature type="domain" description="SsuA/THI5-like" evidence="14">
    <location>
        <begin position="39"/>
        <end position="150"/>
    </location>
</feature>
<evidence type="ECO:0000256" key="13">
    <source>
        <dbReference type="SAM" id="SignalP"/>
    </source>
</evidence>
<dbReference type="SUPFAM" id="SSF53850">
    <property type="entry name" value="Periplasmic binding protein-like II"/>
    <property type="match status" value="1"/>
</dbReference>
<dbReference type="InterPro" id="IPR027939">
    <property type="entry name" value="NMT1/THI5"/>
</dbReference>
<feature type="chain" id="PRO_5045501903" description="Thiamine pyrimidine synthase" evidence="13">
    <location>
        <begin position="26"/>
        <end position="336"/>
    </location>
</feature>
<gene>
    <name evidence="15" type="ORF">JWJ88_05130</name>
</gene>
<evidence type="ECO:0000313" key="16">
    <source>
        <dbReference type="Proteomes" id="UP000663629"/>
    </source>
</evidence>
<dbReference type="EMBL" id="CP070368">
    <property type="protein sequence ID" value="QRZ14041.1"/>
    <property type="molecule type" value="Genomic_DNA"/>
</dbReference>
<evidence type="ECO:0000256" key="3">
    <source>
        <dbReference type="ARBA" id="ARBA00009406"/>
    </source>
</evidence>
<evidence type="ECO:0000259" key="14">
    <source>
        <dbReference type="Pfam" id="PF09084"/>
    </source>
</evidence>
<keyword evidence="16" id="KW-1185">Reference proteome</keyword>
<comment type="catalytic activity">
    <reaction evidence="11">
        <text>N(6)-(pyridoxal phosphate)-L-lysyl-[4-amino-5-hydroxymethyl-2-methylpyrimidine phosphate synthase] + L-histidyl-[4-amino-5-hydroxymethyl-2-methylpyrimidine phosphate synthase] + 2 Fe(3+) + 4 H2O = L-lysyl-[4-amino-5-hydroxymethyl-2-methylpyrimidine phosphate synthase] + (2S)-2-amino-5-hydroxy-4-oxopentanoyl-[4-amino-5-hydroxymethyl-2-methylpyrimidine phosphate synthase] + 4-amino-2-methyl-5-(phosphooxymethyl)pyrimidine + 3-oxopropanoate + 2 Fe(2+) + 2 H(+)</text>
        <dbReference type="Rhea" id="RHEA:65756"/>
        <dbReference type="Rhea" id="RHEA-COMP:16892"/>
        <dbReference type="Rhea" id="RHEA-COMP:16893"/>
        <dbReference type="Rhea" id="RHEA-COMP:16894"/>
        <dbReference type="Rhea" id="RHEA-COMP:16895"/>
        <dbReference type="ChEBI" id="CHEBI:15377"/>
        <dbReference type="ChEBI" id="CHEBI:15378"/>
        <dbReference type="ChEBI" id="CHEBI:29033"/>
        <dbReference type="ChEBI" id="CHEBI:29034"/>
        <dbReference type="ChEBI" id="CHEBI:29969"/>
        <dbReference type="ChEBI" id="CHEBI:29979"/>
        <dbReference type="ChEBI" id="CHEBI:33190"/>
        <dbReference type="ChEBI" id="CHEBI:58354"/>
        <dbReference type="ChEBI" id="CHEBI:143915"/>
        <dbReference type="ChEBI" id="CHEBI:157692"/>
    </reaction>
    <physiologicalReaction direction="left-to-right" evidence="11">
        <dbReference type="Rhea" id="RHEA:65757"/>
    </physiologicalReaction>
</comment>
<evidence type="ECO:0000313" key="15">
    <source>
        <dbReference type="EMBL" id="QRZ14041.1"/>
    </source>
</evidence>
<sequence length="336" mass="35575">MKPISLIPATLPAMMLALAALSAQAEELTVQLRGPALAESAGFLVAEAHGYYADEGLTVHLRPADNTPPFEALARGEADLAVAWMPTALVARENGLPVVNIAQLFDRPALRLTCLREAGVTGAADLRGKSIANWFNGQEYPLLAWLNRLGLVADDSLSGVALLAQWPPGAEMLRHKQAVCISTLSYDPVAGEGLVELDPHSQGASVLEDGLYALSGQLSDPAAEDRLARFLRASMKGWRDATADPETSARLILGPDPDPDALQRQAGMLRRIDGLLSVTGALDEGEYRRTVENLRAGGPNAVLRREPRGAFTTAISDRAAPAASAATTGPDPTPLR</sequence>
<comment type="pathway">
    <text evidence="2">Cofactor biosynthesis; thiamine diphosphate biosynthesis.</text>
</comment>
<evidence type="ECO:0000256" key="12">
    <source>
        <dbReference type="SAM" id="MobiDB-lite"/>
    </source>
</evidence>
<keyword evidence="13" id="KW-0732">Signal</keyword>
<comment type="subunit">
    <text evidence="4">Homodimer.</text>
</comment>
<dbReference type="Gene3D" id="3.40.190.10">
    <property type="entry name" value="Periplasmic binding protein-like II"/>
    <property type="match status" value="2"/>
</dbReference>
<evidence type="ECO:0000256" key="4">
    <source>
        <dbReference type="ARBA" id="ARBA00011738"/>
    </source>
</evidence>
<feature type="region of interest" description="Disordered" evidence="12">
    <location>
        <begin position="314"/>
        <end position="336"/>
    </location>
</feature>
<keyword evidence="6" id="KW-0479">Metal-binding</keyword>
<evidence type="ECO:0000256" key="11">
    <source>
        <dbReference type="ARBA" id="ARBA00048179"/>
    </source>
</evidence>
<evidence type="ECO:0000256" key="6">
    <source>
        <dbReference type="ARBA" id="ARBA00022723"/>
    </source>
</evidence>
<evidence type="ECO:0000256" key="5">
    <source>
        <dbReference type="ARBA" id="ARBA00022679"/>
    </source>
</evidence>
<comment type="function">
    <text evidence="1">Responsible for the formation of the pyrimidine heterocycle in the thiamine biosynthesis pathway. Catalyzes the formation of hydroxymethylpyrimidine phosphate (HMP-P) from histidine and pyridoxal phosphate (PLP). The protein uses PLP and the active site histidine to form HMP-P, generating an inactive enzyme. The enzyme can only undergo a single turnover, which suggests it is a suicide enzyme.</text>
</comment>
<feature type="compositionally biased region" description="Low complexity" evidence="12">
    <location>
        <begin position="314"/>
        <end position="330"/>
    </location>
</feature>
<dbReference type="PANTHER" id="PTHR31528:SF1">
    <property type="entry name" value="4-AMINO-5-HYDROXYMETHYL-2-METHYLPYRIMIDINE PHOSPHATE SYNTHASE THI11-RELATED"/>
    <property type="match status" value="1"/>
</dbReference>
<keyword evidence="8" id="KW-0784">Thiamine biosynthesis</keyword>
<dbReference type="PANTHER" id="PTHR31528">
    <property type="entry name" value="4-AMINO-5-HYDROXYMETHYL-2-METHYLPYRIMIDINE PHOSPHATE SYNTHASE THI11-RELATED"/>
    <property type="match status" value="1"/>
</dbReference>